<accession>R4YYJ5</accession>
<protein>
    <submittedName>
        <fullName evidence="2">Uncharacterized protein</fullName>
    </submittedName>
</protein>
<name>R4YYJ5_9ACTN</name>
<comment type="caution">
    <text evidence="2">The sequence shown here is derived from an EMBL/GenBank/DDBJ whole genome shotgun (WGS) entry which is preliminary data.</text>
</comment>
<dbReference type="HOGENOM" id="CLU_3426446_0_0_11"/>
<dbReference type="AlphaFoldDB" id="R4YYJ5"/>
<dbReference type="STRING" id="1229780.BN381_290008"/>
<organism evidence="2 3">
    <name type="scientific">Candidatus Neomicrothrix parvicella RN1</name>
    <dbReference type="NCBI Taxonomy" id="1229780"/>
    <lineage>
        <taxon>Bacteria</taxon>
        <taxon>Bacillati</taxon>
        <taxon>Actinomycetota</taxon>
        <taxon>Acidimicrobiia</taxon>
        <taxon>Acidimicrobiales</taxon>
        <taxon>Microthrixaceae</taxon>
        <taxon>Candidatus Neomicrothrix</taxon>
    </lineage>
</organism>
<reference evidence="2 3" key="1">
    <citation type="journal article" date="2013" name="ISME J.">
        <title>Metabolic model for the filamentous 'Candidatus Microthrix parvicella' based on genomic and metagenomic analyses.</title>
        <authorList>
            <person name="Jon McIlroy S."/>
            <person name="Kristiansen R."/>
            <person name="Albertsen M."/>
            <person name="Michael Karst S."/>
            <person name="Rossetti S."/>
            <person name="Lund Nielsen J."/>
            <person name="Tandoi V."/>
            <person name="James Seviour R."/>
            <person name="Nielsen P.H."/>
        </authorList>
    </citation>
    <scope>NUCLEOTIDE SEQUENCE [LARGE SCALE GENOMIC DNA]</scope>
    <source>
        <strain evidence="2 3">RN1</strain>
    </source>
</reference>
<dbReference type="Proteomes" id="UP000018291">
    <property type="component" value="Unassembled WGS sequence"/>
</dbReference>
<dbReference type="EMBL" id="CANL01000022">
    <property type="protein sequence ID" value="CCM63649.1"/>
    <property type="molecule type" value="Genomic_DNA"/>
</dbReference>
<sequence>MTGLDRGQRNGPNPDEFNMIS</sequence>
<evidence type="ECO:0000313" key="2">
    <source>
        <dbReference type="EMBL" id="CCM63649.1"/>
    </source>
</evidence>
<gene>
    <name evidence="2" type="ORF">BN381_290008</name>
</gene>
<keyword evidence="3" id="KW-1185">Reference proteome</keyword>
<proteinExistence type="predicted"/>
<feature type="region of interest" description="Disordered" evidence="1">
    <location>
        <begin position="1"/>
        <end position="21"/>
    </location>
</feature>
<evidence type="ECO:0000256" key="1">
    <source>
        <dbReference type="SAM" id="MobiDB-lite"/>
    </source>
</evidence>
<evidence type="ECO:0000313" key="3">
    <source>
        <dbReference type="Proteomes" id="UP000018291"/>
    </source>
</evidence>